<evidence type="ECO:0000256" key="3">
    <source>
        <dbReference type="PROSITE-ProRule" id="PRU00023"/>
    </source>
</evidence>
<dbReference type="EMBL" id="HACM01010077">
    <property type="protein sequence ID" value="CRZ10519.1"/>
    <property type="molecule type" value="Transcribed_RNA"/>
</dbReference>
<feature type="repeat" description="ANK" evidence="3">
    <location>
        <begin position="350"/>
        <end position="382"/>
    </location>
</feature>
<evidence type="ECO:0000256" key="1">
    <source>
        <dbReference type="ARBA" id="ARBA00022737"/>
    </source>
</evidence>
<sequence length="985" mass="110765">MAQEDNPPGPPGDTTSTLELIRKEVGDITPEWAAHIVFSLEGVVPASVWIKQLHENDLDWDKVPAIQTALRLTSTSNWMSQNDFIRKLSNPDLEIDVPRQCLERFICTEVLKQLRAGSDVHLNKSAATRVTRNLAGHLRSQAFQRVAADYTWDRVVFDTIPFMVQFAQKVLVEEFEEMPVFNNFPGLLPRETLSVIPANMSHLTTGSNSVKMFAWHLYMEMESSERLTQARELATEIIMRDQFPLHACCRSGCALPSDVAAVLIVEHRQTGDAARSFDLKGNAPLYYAAQRKECDRGRLIRVLYSAGANLNARNEQGLPALAVACRASASIRSVEELLVLGANPLLCDAHGLSPLHYAVRSCRADIVHLLDTYHVDVNAVDNDGFTPAHVAASSGSVPMLELLASMGSSLSATSKNGSTPLRIASKRHHLDAVSFLFQMQTLLAARFPYDPRLSSPECSTECSMSSECLCEHIYDVLSTQLPEMLNIESVSLSGLGLDHVVPELACLKRATKIDLRHNPLRTYWWLPWWWLTCISHRLAFWLSIVFAVLWAVFAAEGIFLPGKVWLDMIEAPGFHFGLGHFAIVLLILSNSFLVFISVHYGYFKPYEQIEAAYPRLLRLEPFRTNQFANILTIGVLLLELIQLSAIMHSIDDSSAVATLLRGFVFDFGNDRDTNRVAVSICIGFVCYCRIWIEIRTCSPRLWALDRLLCHLLIATFVPVTRVLLRSLACHGATSTNETDSCYSTPTDISLFIASIGVLFVHIPTVILSEPVFQARDGDRQLRISPTRRMCIRLLFFFLTCFDVLFNRTDSGPIYDYVYPWIILPLPFVVSFIIGKPVLYRDSLQLRVSIFWAVVGQYAVTLLVTREEYSPGWALLSWPATMVICSAFMQLSRSRSFPKSIAEKRLRKNSEQKEALTQCFRLHPRFSDIMLDYGAGVHFTSLEKKYQLNQWLRSGCSSNDSSQVLTVQDLYQSDTDDTVAVDLPTL</sequence>
<evidence type="ECO:0000313" key="5">
    <source>
        <dbReference type="EMBL" id="CRZ10519.1"/>
    </source>
</evidence>
<keyword evidence="4" id="KW-0472">Membrane</keyword>
<protein>
    <submittedName>
        <fullName evidence="5">Uncharacterized protein</fullName>
    </submittedName>
</protein>
<dbReference type="PANTHER" id="PTHR24198">
    <property type="entry name" value="ANKYRIN REPEAT AND PROTEIN KINASE DOMAIN-CONTAINING PROTEIN"/>
    <property type="match status" value="1"/>
</dbReference>
<feature type="repeat" description="ANK" evidence="3">
    <location>
        <begin position="280"/>
        <end position="315"/>
    </location>
</feature>
<name>A0A0H5RP65_9EUKA</name>
<feature type="transmembrane region" description="Helical" evidence="4">
    <location>
        <begin position="870"/>
        <end position="890"/>
    </location>
</feature>
<feature type="transmembrane region" description="Helical" evidence="4">
    <location>
        <begin position="580"/>
        <end position="603"/>
    </location>
</feature>
<feature type="transmembrane region" description="Helical" evidence="4">
    <location>
        <begin position="789"/>
        <end position="805"/>
    </location>
</feature>
<dbReference type="SMART" id="SM00248">
    <property type="entry name" value="ANK"/>
    <property type="match status" value="5"/>
</dbReference>
<proteinExistence type="predicted"/>
<dbReference type="Pfam" id="PF12796">
    <property type="entry name" value="Ank_2"/>
    <property type="match status" value="1"/>
</dbReference>
<feature type="transmembrane region" description="Helical" evidence="4">
    <location>
        <begin position="627"/>
        <end position="650"/>
    </location>
</feature>
<feature type="transmembrane region" description="Helical" evidence="4">
    <location>
        <begin position="817"/>
        <end position="838"/>
    </location>
</feature>
<feature type="transmembrane region" description="Helical" evidence="4">
    <location>
        <begin position="748"/>
        <end position="768"/>
    </location>
</feature>
<feature type="repeat" description="ANK" evidence="3">
    <location>
        <begin position="383"/>
        <end position="415"/>
    </location>
</feature>
<keyword evidence="1" id="KW-0677">Repeat</keyword>
<accession>A0A0H5RP65</accession>
<dbReference type="InterPro" id="IPR036770">
    <property type="entry name" value="Ankyrin_rpt-contain_sf"/>
</dbReference>
<keyword evidence="4" id="KW-0812">Transmembrane</keyword>
<reference evidence="5" key="1">
    <citation type="submission" date="2015-04" db="EMBL/GenBank/DDBJ databases">
        <title>The genome sequence of the plant pathogenic Rhizarian Plasmodiophora brassicae reveals insights in its biotrophic life cycle and the origin of chitin synthesis.</title>
        <authorList>
            <person name="Schwelm A."/>
            <person name="Fogelqvist J."/>
            <person name="Knaust A."/>
            <person name="Julke S."/>
            <person name="Lilja T."/>
            <person name="Dhandapani V."/>
            <person name="Bonilla-Rosso G."/>
            <person name="Karlsson M."/>
            <person name="Shevchenko A."/>
            <person name="Choi S.R."/>
            <person name="Kim H.G."/>
            <person name="Park J.Y."/>
            <person name="Lim Y.P."/>
            <person name="Ludwig-Muller J."/>
            <person name="Dixelius C."/>
        </authorList>
    </citation>
    <scope>NUCLEOTIDE SEQUENCE</scope>
    <source>
        <tissue evidence="5">Potato root galls</tissue>
    </source>
</reference>
<feature type="transmembrane region" description="Helical" evidence="4">
    <location>
        <begin position="676"/>
        <end position="692"/>
    </location>
</feature>
<dbReference type="PROSITE" id="PS50088">
    <property type="entry name" value="ANK_REPEAT"/>
    <property type="match status" value="3"/>
</dbReference>
<dbReference type="AlphaFoldDB" id="A0A0H5RP65"/>
<evidence type="ECO:0000256" key="4">
    <source>
        <dbReference type="SAM" id="Phobius"/>
    </source>
</evidence>
<organism evidence="5">
    <name type="scientific">Spongospora subterranea</name>
    <dbReference type="NCBI Taxonomy" id="70186"/>
    <lineage>
        <taxon>Eukaryota</taxon>
        <taxon>Sar</taxon>
        <taxon>Rhizaria</taxon>
        <taxon>Endomyxa</taxon>
        <taxon>Phytomyxea</taxon>
        <taxon>Plasmodiophorida</taxon>
        <taxon>Plasmodiophoridae</taxon>
        <taxon>Spongospora</taxon>
    </lineage>
</organism>
<feature type="transmembrane region" description="Helical" evidence="4">
    <location>
        <begin position="845"/>
        <end position="864"/>
    </location>
</feature>
<dbReference type="InterPro" id="IPR002110">
    <property type="entry name" value="Ankyrin_rpt"/>
</dbReference>
<feature type="transmembrane region" description="Helical" evidence="4">
    <location>
        <begin position="538"/>
        <end position="560"/>
    </location>
</feature>
<evidence type="ECO:0000256" key="2">
    <source>
        <dbReference type="ARBA" id="ARBA00023043"/>
    </source>
</evidence>
<dbReference type="Gene3D" id="1.25.40.20">
    <property type="entry name" value="Ankyrin repeat-containing domain"/>
    <property type="match status" value="1"/>
</dbReference>
<keyword evidence="4" id="KW-1133">Transmembrane helix</keyword>
<dbReference type="PANTHER" id="PTHR24198:SF165">
    <property type="entry name" value="ANKYRIN REPEAT-CONTAINING PROTEIN-RELATED"/>
    <property type="match status" value="1"/>
</dbReference>
<dbReference type="PROSITE" id="PS50297">
    <property type="entry name" value="ANK_REP_REGION"/>
    <property type="match status" value="3"/>
</dbReference>
<dbReference type="SUPFAM" id="SSF48403">
    <property type="entry name" value="Ankyrin repeat"/>
    <property type="match status" value="1"/>
</dbReference>
<keyword evidence="2 3" id="KW-0040">ANK repeat</keyword>
<feature type="transmembrane region" description="Helical" evidence="4">
    <location>
        <begin position="704"/>
        <end position="728"/>
    </location>
</feature>